<evidence type="ECO:0000313" key="1">
    <source>
        <dbReference type="EMBL" id="RBP10163.1"/>
    </source>
</evidence>
<evidence type="ECO:0000313" key="2">
    <source>
        <dbReference type="Proteomes" id="UP000253201"/>
    </source>
</evidence>
<organism evidence="1 2">
    <name type="scientific">Pseudocitrobacter faecalis</name>
    <dbReference type="NCBI Taxonomy" id="1398493"/>
    <lineage>
        <taxon>Bacteria</taxon>
        <taxon>Pseudomonadati</taxon>
        <taxon>Pseudomonadota</taxon>
        <taxon>Gammaproteobacteria</taxon>
        <taxon>Enterobacterales</taxon>
        <taxon>Enterobacteriaceae</taxon>
        <taxon>Pseudocitrobacter</taxon>
    </lineage>
</organism>
<accession>A0ABX9FXI7</accession>
<proteinExistence type="predicted"/>
<gene>
    <name evidence="1" type="ORF">DFQ50_106229</name>
</gene>
<keyword evidence="2" id="KW-1185">Reference proteome</keyword>
<reference evidence="1 2" key="1">
    <citation type="submission" date="2018-06" db="EMBL/GenBank/DDBJ databases">
        <title>Genomic Encyclopedia of Type Strains, Phase IV (KMG-IV): sequencing the most valuable type-strain genomes for metagenomic binning, comparative biology and taxonomic classification.</title>
        <authorList>
            <person name="Goeker M."/>
        </authorList>
    </citation>
    <scope>NUCLEOTIDE SEQUENCE [LARGE SCALE GENOMIC DNA]</scope>
    <source>
        <strain evidence="1 2">DSM 27453</strain>
    </source>
</reference>
<name>A0ABX9FXI7_9ENTR</name>
<comment type="caution">
    <text evidence="1">The sequence shown here is derived from an EMBL/GenBank/DDBJ whole genome shotgun (WGS) entry which is preliminary data.</text>
</comment>
<dbReference type="Proteomes" id="UP000253201">
    <property type="component" value="Unassembled WGS sequence"/>
</dbReference>
<sequence>MTRAYSPDGLVQSGRRREYFPSIVKFAATIKRQANRLRNVVRGIDFRISDGAAAF</sequence>
<dbReference type="EMBL" id="QNRL01000006">
    <property type="protein sequence ID" value="RBP10163.1"/>
    <property type="molecule type" value="Genomic_DNA"/>
</dbReference>
<protein>
    <submittedName>
        <fullName evidence="1">Uncharacterized protein</fullName>
    </submittedName>
</protein>